<dbReference type="EnsemblProtists" id="Phyra79373">
    <property type="protein sequence ID" value="Phyra79373"/>
    <property type="gene ID" value="Phyra79373"/>
</dbReference>
<evidence type="ECO:0000313" key="3">
    <source>
        <dbReference type="Proteomes" id="UP000005238"/>
    </source>
</evidence>
<dbReference type="eggNOG" id="ENOG502T0Y3">
    <property type="taxonomic scope" value="Eukaryota"/>
</dbReference>
<name>H3GR86_PHYRM</name>
<evidence type="ECO:0000313" key="2">
    <source>
        <dbReference type="EnsemblProtists" id="Phyra79373"/>
    </source>
</evidence>
<dbReference type="AlphaFoldDB" id="H3GR86"/>
<dbReference type="EMBL" id="DS566036">
    <property type="status" value="NOT_ANNOTATED_CDS"/>
    <property type="molecule type" value="Genomic_DNA"/>
</dbReference>
<organism evidence="2 3">
    <name type="scientific">Phytophthora ramorum</name>
    <name type="common">Sudden oak death agent</name>
    <dbReference type="NCBI Taxonomy" id="164328"/>
    <lineage>
        <taxon>Eukaryota</taxon>
        <taxon>Sar</taxon>
        <taxon>Stramenopiles</taxon>
        <taxon>Oomycota</taxon>
        <taxon>Peronosporomycetes</taxon>
        <taxon>Peronosporales</taxon>
        <taxon>Peronosporaceae</taxon>
        <taxon>Phytophthora</taxon>
    </lineage>
</organism>
<dbReference type="InParanoid" id="H3GR86"/>
<feature type="compositionally biased region" description="Low complexity" evidence="1">
    <location>
        <begin position="420"/>
        <end position="434"/>
    </location>
</feature>
<accession>H3GR86</accession>
<reference evidence="3" key="1">
    <citation type="journal article" date="2006" name="Science">
        <title>Phytophthora genome sequences uncover evolutionary origins and mechanisms of pathogenesis.</title>
        <authorList>
            <person name="Tyler B.M."/>
            <person name="Tripathy S."/>
            <person name="Zhang X."/>
            <person name="Dehal P."/>
            <person name="Jiang R.H."/>
            <person name="Aerts A."/>
            <person name="Arredondo F.D."/>
            <person name="Baxter L."/>
            <person name="Bensasson D."/>
            <person name="Beynon J.L."/>
            <person name="Chapman J."/>
            <person name="Damasceno C.M."/>
            <person name="Dorrance A.E."/>
            <person name="Dou D."/>
            <person name="Dickerman A.W."/>
            <person name="Dubchak I.L."/>
            <person name="Garbelotto M."/>
            <person name="Gijzen M."/>
            <person name="Gordon S.G."/>
            <person name="Govers F."/>
            <person name="Grunwald N.J."/>
            <person name="Huang W."/>
            <person name="Ivors K.L."/>
            <person name="Jones R.W."/>
            <person name="Kamoun S."/>
            <person name="Krampis K."/>
            <person name="Lamour K.H."/>
            <person name="Lee M.K."/>
            <person name="McDonald W.H."/>
            <person name="Medina M."/>
            <person name="Meijer H.J."/>
            <person name="Nordberg E.K."/>
            <person name="Maclean D.J."/>
            <person name="Ospina-Giraldo M.D."/>
            <person name="Morris P.F."/>
            <person name="Phuntumart V."/>
            <person name="Putnam N.H."/>
            <person name="Rash S."/>
            <person name="Rose J.K."/>
            <person name="Sakihama Y."/>
            <person name="Salamov A.A."/>
            <person name="Savidor A."/>
            <person name="Scheuring C.F."/>
            <person name="Smith B.M."/>
            <person name="Sobral B.W."/>
            <person name="Terry A."/>
            <person name="Torto-Alalibo T.A."/>
            <person name="Win J."/>
            <person name="Xu Z."/>
            <person name="Zhang H."/>
            <person name="Grigoriev I.V."/>
            <person name="Rokhsar D.S."/>
            <person name="Boore J.L."/>
        </authorList>
    </citation>
    <scope>NUCLEOTIDE SEQUENCE [LARGE SCALE GENOMIC DNA]</scope>
    <source>
        <strain evidence="3">Pr102</strain>
    </source>
</reference>
<feature type="region of interest" description="Disordered" evidence="1">
    <location>
        <begin position="263"/>
        <end position="287"/>
    </location>
</feature>
<feature type="compositionally biased region" description="Acidic residues" evidence="1">
    <location>
        <begin position="274"/>
        <end position="287"/>
    </location>
</feature>
<keyword evidence="3" id="KW-1185">Reference proteome</keyword>
<proteinExistence type="predicted"/>
<dbReference type="VEuPathDB" id="FungiDB:KRP22_2704"/>
<feature type="compositionally biased region" description="Basic residues" evidence="1">
    <location>
        <begin position="537"/>
        <end position="546"/>
    </location>
</feature>
<reference evidence="2" key="2">
    <citation type="submission" date="2015-06" db="UniProtKB">
        <authorList>
            <consortium name="EnsemblProtists"/>
        </authorList>
    </citation>
    <scope>IDENTIFICATION</scope>
    <source>
        <strain evidence="2">Pr102</strain>
    </source>
</reference>
<sequence length="681" mass="71867">MSGDGDADELPGGGSGAPIDEIHALTIHTVAKVTVDAVVREAVDELAQAVAGATQWLTQAVRGELISQAVVAAEPPGSPEEESSESPASTTMLPALVENLPLPNRPSSTVVHAVAKAAVDAATGEAVKEVVQAVEKATQWFTQAVGNELVSDAMDVAVHKVTERITLVARSELVAHALDDATPPSDTSTASPSEERQELDGAAEVVTAHEVRRMSSSSIDDVRDLAKATTEAAVHKALQNVAQTISGASEWFAQAVRAEIPAQTVDEGSPEVPPADEVDNNSTDSEETLPAVEAVFEPVHVPPIQLPNSSSTSPETLVEYHEFAVPFVNEVVSSALHQVAPANSIEPEDDGYEDYTPINTPTGEEASPLPSARAPEQESLSEPPVIPSGRATPPDSKPTTRRSPITSKRGLGTPTSRGNSPASAPPAISTSPLADEPPADFSEPEPPHPMLPPLVLPVIQGAQLSSRTKHQHKTPRKTPRQASYPSFREDRSLNDSPRASTSSSQLNKHSVSAELEVTPMSSARAAASIYVQQPSSSRRHHHKPKKLRDTASQTSPPPSPPASTLAQQPLLEDRADSYGTELPKTQIAHVKLSPREVPSPENSARKKADGSNNTLLAPLSKTPAGVDTVKSPSPSRPHTKHSHKGGGGGPSPNKRSGYCQRCAFEGRSCKINDCLKHQVLK</sequence>
<feature type="region of interest" description="Disordered" evidence="1">
    <location>
        <begin position="178"/>
        <end position="201"/>
    </location>
</feature>
<feature type="region of interest" description="Disordered" evidence="1">
    <location>
        <begin position="342"/>
        <end position="657"/>
    </location>
</feature>
<dbReference type="HOGENOM" id="CLU_404129_0_0_1"/>
<feature type="compositionally biased region" description="Low complexity" evidence="1">
    <location>
        <begin position="180"/>
        <end position="192"/>
    </location>
</feature>
<feature type="compositionally biased region" description="Polar residues" evidence="1">
    <location>
        <begin position="494"/>
        <end position="510"/>
    </location>
</feature>
<dbReference type="VEuPathDB" id="FungiDB:KRP23_4040"/>
<feature type="compositionally biased region" description="Basic residues" evidence="1">
    <location>
        <begin position="467"/>
        <end position="479"/>
    </location>
</feature>
<evidence type="ECO:0000256" key="1">
    <source>
        <dbReference type="SAM" id="MobiDB-lite"/>
    </source>
</evidence>
<protein>
    <submittedName>
        <fullName evidence="2">Uncharacterized protein</fullName>
    </submittedName>
</protein>
<dbReference type="Proteomes" id="UP000005238">
    <property type="component" value="Unassembled WGS sequence"/>
</dbReference>